<feature type="transmembrane region" description="Helical" evidence="6">
    <location>
        <begin position="67"/>
        <end position="91"/>
    </location>
</feature>
<gene>
    <name evidence="7" type="ORF">F9U64_12435</name>
</gene>
<keyword evidence="4 6" id="KW-1133">Transmembrane helix</keyword>
<keyword evidence="3 6" id="KW-0812">Transmembrane</keyword>
<evidence type="ECO:0000256" key="6">
    <source>
        <dbReference type="SAM" id="Phobius"/>
    </source>
</evidence>
<reference evidence="7 8" key="1">
    <citation type="submission" date="2019-10" db="EMBL/GenBank/DDBJ databases">
        <title>Gracilibacillus sp. nov. isolated from rice seeds.</title>
        <authorList>
            <person name="He S."/>
        </authorList>
    </citation>
    <scope>NUCLEOTIDE SEQUENCE [LARGE SCALE GENOMIC DNA]</scope>
    <source>
        <strain evidence="7 8">TD8</strain>
    </source>
</reference>
<keyword evidence="2" id="KW-1003">Cell membrane</keyword>
<dbReference type="PANTHER" id="PTHR47089">
    <property type="entry name" value="ABC TRANSPORTER, PERMEASE PROTEIN"/>
    <property type="match status" value="1"/>
</dbReference>
<dbReference type="Proteomes" id="UP000480246">
    <property type="component" value="Unassembled WGS sequence"/>
</dbReference>
<evidence type="ECO:0000256" key="2">
    <source>
        <dbReference type="ARBA" id="ARBA00022475"/>
    </source>
</evidence>
<sequence length="298" mass="31761">MISSVFGDFYGFGEVIIMTTPFILTALATVIPARAGLVNVGGEGQLAIGALTSTIAAVFLIDGWPMWIGLPLLMIFGALGGMIWAGIAAVLKAKSGMNETITTLLLNYIAFYTLAFFVHGPLKDPTSFNWPHSPELSDSLRLPTIPGSRIHIGIVIAIVIAVGMYFLFKKTRWGFYLKIVGGNPIAAFQSGFKVNKLQFWALVMGGAIAGLAGMIEVTGIEGRLRQTTGVDYGYLGFLAAWMARNHPIGIIFTALIIGMISVSGNSMEMTAGLPASVVHILMALVLFGILAMGRKSKS</sequence>
<feature type="transmembrane region" description="Helical" evidence="6">
    <location>
        <begin position="103"/>
        <end position="122"/>
    </location>
</feature>
<dbReference type="AlphaFoldDB" id="A0A7C8GSR6"/>
<proteinExistence type="predicted"/>
<feature type="transmembrane region" description="Helical" evidence="6">
    <location>
        <begin position="44"/>
        <end position="61"/>
    </location>
</feature>
<feature type="transmembrane region" description="Helical" evidence="6">
    <location>
        <begin position="198"/>
        <end position="220"/>
    </location>
</feature>
<evidence type="ECO:0000256" key="3">
    <source>
        <dbReference type="ARBA" id="ARBA00022692"/>
    </source>
</evidence>
<feature type="transmembrane region" description="Helical" evidence="6">
    <location>
        <begin position="272"/>
        <end position="292"/>
    </location>
</feature>
<feature type="transmembrane region" description="Helical" evidence="6">
    <location>
        <begin position="232"/>
        <end position="260"/>
    </location>
</feature>
<dbReference type="EMBL" id="WEID01000060">
    <property type="protein sequence ID" value="KAB8132926.1"/>
    <property type="molecule type" value="Genomic_DNA"/>
</dbReference>
<dbReference type="Pfam" id="PF02653">
    <property type="entry name" value="BPD_transp_2"/>
    <property type="match status" value="1"/>
</dbReference>
<feature type="transmembrane region" description="Helical" evidence="6">
    <location>
        <begin position="150"/>
        <end position="168"/>
    </location>
</feature>
<name>A0A7C8GSR6_9BACI</name>
<evidence type="ECO:0000256" key="4">
    <source>
        <dbReference type="ARBA" id="ARBA00022989"/>
    </source>
</evidence>
<keyword evidence="5 6" id="KW-0472">Membrane</keyword>
<keyword evidence="8" id="KW-1185">Reference proteome</keyword>
<dbReference type="OrthoDB" id="45037at2"/>
<evidence type="ECO:0000313" key="8">
    <source>
        <dbReference type="Proteomes" id="UP000480246"/>
    </source>
</evidence>
<evidence type="ECO:0000256" key="1">
    <source>
        <dbReference type="ARBA" id="ARBA00004651"/>
    </source>
</evidence>
<protein>
    <submittedName>
        <fullName evidence="7">ABC transporter permease</fullName>
    </submittedName>
</protein>
<dbReference type="GO" id="GO:0005886">
    <property type="term" value="C:plasma membrane"/>
    <property type="evidence" value="ECO:0007669"/>
    <property type="project" value="UniProtKB-SubCell"/>
</dbReference>
<dbReference type="InterPro" id="IPR001851">
    <property type="entry name" value="ABC_transp_permease"/>
</dbReference>
<comment type="caution">
    <text evidence="7">The sequence shown here is derived from an EMBL/GenBank/DDBJ whole genome shotgun (WGS) entry which is preliminary data.</text>
</comment>
<accession>A0A7C8GSR6</accession>
<comment type="subcellular location">
    <subcellularLocation>
        <location evidence="1">Cell membrane</location>
        <topology evidence="1">Multi-pass membrane protein</topology>
    </subcellularLocation>
</comment>
<evidence type="ECO:0000256" key="5">
    <source>
        <dbReference type="ARBA" id="ARBA00023136"/>
    </source>
</evidence>
<evidence type="ECO:0000313" key="7">
    <source>
        <dbReference type="EMBL" id="KAB8132926.1"/>
    </source>
</evidence>
<dbReference type="PANTHER" id="PTHR47089:SF1">
    <property type="entry name" value="GUANOSINE ABC TRANSPORTER PERMEASE PROTEIN NUPP"/>
    <property type="match status" value="1"/>
</dbReference>
<dbReference type="GO" id="GO:0022857">
    <property type="term" value="F:transmembrane transporter activity"/>
    <property type="evidence" value="ECO:0007669"/>
    <property type="project" value="InterPro"/>
</dbReference>
<dbReference type="CDD" id="cd06580">
    <property type="entry name" value="TM_PBP1_transp_TpRbsC_like"/>
    <property type="match status" value="1"/>
</dbReference>
<organism evidence="7 8">
    <name type="scientific">Gracilibacillus oryzae</name>
    <dbReference type="NCBI Taxonomy" id="1672701"/>
    <lineage>
        <taxon>Bacteria</taxon>
        <taxon>Bacillati</taxon>
        <taxon>Bacillota</taxon>
        <taxon>Bacilli</taxon>
        <taxon>Bacillales</taxon>
        <taxon>Bacillaceae</taxon>
        <taxon>Gracilibacillus</taxon>
    </lineage>
</organism>
<feature type="transmembrane region" description="Helical" evidence="6">
    <location>
        <begin position="12"/>
        <end position="32"/>
    </location>
</feature>